<organism evidence="1 2">
    <name type="scientific">Pleurotus eryngii</name>
    <name type="common">Boletus of the steppes</name>
    <dbReference type="NCBI Taxonomy" id="5323"/>
    <lineage>
        <taxon>Eukaryota</taxon>
        <taxon>Fungi</taxon>
        <taxon>Dikarya</taxon>
        <taxon>Basidiomycota</taxon>
        <taxon>Agaricomycotina</taxon>
        <taxon>Agaricomycetes</taxon>
        <taxon>Agaricomycetidae</taxon>
        <taxon>Agaricales</taxon>
        <taxon>Pleurotineae</taxon>
        <taxon>Pleurotaceae</taxon>
        <taxon>Pleurotus</taxon>
    </lineage>
</organism>
<accession>A0A9P5ZK57</accession>
<feature type="non-terminal residue" evidence="1">
    <location>
        <position position="92"/>
    </location>
</feature>
<gene>
    <name evidence="1" type="ORF">BDN71DRAFT_1458020</name>
</gene>
<dbReference type="Proteomes" id="UP000807025">
    <property type="component" value="Unassembled WGS sequence"/>
</dbReference>
<keyword evidence="2" id="KW-1185">Reference proteome</keyword>
<proteinExistence type="predicted"/>
<name>A0A9P5ZK57_PLEER</name>
<evidence type="ECO:0000313" key="1">
    <source>
        <dbReference type="EMBL" id="KAF9487829.1"/>
    </source>
</evidence>
<dbReference type="EMBL" id="MU154746">
    <property type="protein sequence ID" value="KAF9487829.1"/>
    <property type="molecule type" value="Genomic_DNA"/>
</dbReference>
<comment type="caution">
    <text evidence="1">The sequence shown here is derived from an EMBL/GenBank/DDBJ whole genome shotgun (WGS) entry which is preliminary data.</text>
</comment>
<protein>
    <submittedName>
        <fullName evidence="1">Uncharacterized protein</fullName>
    </submittedName>
</protein>
<sequence length="92" mass="10406">MGYGVSRLSMDPLLFAPVPSICAFVAEWASTPTLARSPSLICSNQFRFSSFIRISPARFVILCWLSHPPSLLPRRVDVVDVRLRPSRWDRGM</sequence>
<dbReference type="AlphaFoldDB" id="A0A9P5ZK57"/>
<reference evidence="1" key="1">
    <citation type="submission" date="2020-11" db="EMBL/GenBank/DDBJ databases">
        <authorList>
            <consortium name="DOE Joint Genome Institute"/>
            <person name="Ahrendt S."/>
            <person name="Riley R."/>
            <person name="Andreopoulos W."/>
            <person name="Labutti K."/>
            <person name="Pangilinan J."/>
            <person name="Ruiz-Duenas F.J."/>
            <person name="Barrasa J.M."/>
            <person name="Sanchez-Garcia M."/>
            <person name="Camarero S."/>
            <person name="Miyauchi S."/>
            <person name="Serrano A."/>
            <person name="Linde D."/>
            <person name="Babiker R."/>
            <person name="Drula E."/>
            <person name="Ayuso-Fernandez I."/>
            <person name="Pacheco R."/>
            <person name="Padilla G."/>
            <person name="Ferreira P."/>
            <person name="Barriuso J."/>
            <person name="Kellner H."/>
            <person name="Castanera R."/>
            <person name="Alfaro M."/>
            <person name="Ramirez L."/>
            <person name="Pisabarro A.G."/>
            <person name="Kuo A."/>
            <person name="Tritt A."/>
            <person name="Lipzen A."/>
            <person name="He G."/>
            <person name="Yan M."/>
            <person name="Ng V."/>
            <person name="Cullen D."/>
            <person name="Martin F."/>
            <person name="Rosso M.-N."/>
            <person name="Henrissat B."/>
            <person name="Hibbett D."/>
            <person name="Martinez A.T."/>
            <person name="Grigoriev I.V."/>
        </authorList>
    </citation>
    <scope>NUCLEOTIDE SEQUENCE</scope>
    <source>
        <strain evidence="1">ATCC 90797</strain>
    </source>
</reference>
<evidence type="ECO:0000313" key="2">
    <source>
        <dbReference type="Proteomes" id="UP000807025"/>
    </source>
</evidence>